<gene>
    <name evidence="2" type="ORF">CR513_62587</name>
</gene>
<proteinExistence type="predicted"/>
<dbReference type="OrthoDB" id="266020at2759"/>
<feature type="compositionally biased region" description="Polar residues" evidence="1">
    <location>
        <begin position="469"/>
        <end position="483"/>
    </location>
</feature>
<protein>
    <submittedName>
        <fullName evidence="2">Uncharacterized protein</fullName>
    </submittedName>
</protein>
<evidence type="ECO:0000313" key="2">
    <source>
        <dbReference type="EMBL" id="RDX58120.1"/>
    </source>
</evidence>
<feature type="non-terminal residue" evidence="2">
    <location>
        <position position="584"/>
    </location>
</feature>
<name>A0A371E003_MUCPR</name>
<dbReference type="STRING" id="157652.A0A371E003"/>
<dbReference type="PANTHER" id="PTHR33443">
    <property type="entry name" value="ZGC:112980"/>
    <property type="match status" value="1"/>
</dbReference>
<reference evidence="2" key="1">
    <citation type="submission" date="2018-05" db="EMBL/GenBank/DDBJ databases">
        <title>Draft genome of Mucuna pruriens seed.</title>
        <authorList>
            <person name="Nnadi N.E."/>
            <person name="Vos R."/>
            <person name="Hasami M.H."/>
            <person name="Devisetty U.K."/>
            <person name="Aguiy J.C."/>
        </authorList>
    </citation>
    <scope>NUCLEOTIDE SEQUENCE [LARGE SCALE GENOMIC DNA]</scope>
    <source>
        <strain evidence="2">JCA_2017</strain>
    </source>
</reference>
<keyword evidence="3" id="KW-1185">Reference proteome</keyword>
<dbReference type="Proteomes" id="UP000257109">
    <property type="component" value="Unassembled WGS sequence"/>
</dbReference>
<dbReference type="PANTHER" id="PTHR33443:SF35">
    <property type="entry name" value="VQ DOMAIN-CONTAINING PROTEIN"/>
    <property type="match status" value="1"/>
</dbReference>
<evidence type="ECO:0000313" key="3">
    <source>
        <dbReference type="Proteomes" id="UP000257109"/>
    </source>
</evidence>
<sequence>MHVILDISSDEEEGSKEGFTVTDFNWIKEMLFTSDVESDDSDEVVEICCNKSVLKSKSSTLAVKDDDDDDCVVLEGDPEKGASSVVEEANGSDELLVIGEKGQVACRDYPHARHLCAILPFSSTPHEKHCNQCHCYVCDSLAPCLKWGTGLFSSDHCHANDKVEVWKTQRKNFKLGRSSPLLASTNFGTSLRPGYPKCNEFLPPLGVIHLSPNSVLPNQATRSNAMCTAPSLSSIPQTQTTWPTMTCSLSTSSLNSSVQNQVSRPTNNPIMSTATSITMPNGAGPGRSQESRPTSVRNKYLQRPALGVRSHTIQRERGNGASNLRPHVLRPHMMSKGVGSDGNIPTVNNSSRASSGFSNHVNMTQQHDSYHAAIGLSNYRNCNRPFDVSCATNISFYSLPCTESAGLNSVNQHTVASEMQAYSQPLPQLDSTQDYYQPCIQVNDAPSSYEVHLNGGQHENEPQVRSHASENTTQCGNASQDTCQPKPHEESPSETAGKFSAFDSCWTGNAGQSILQSSGFVGQPPYVQESGGQFIGSNEPPPSSLVEFDNWLLEKDLFPVVTDGVLPPDLLIPSPELDIDIDHD</sequence>
<dbReference type="AlphaFoldDB" id="A0A371E003"/>
<feature type="region of interest" description="Disordered" evidence="1">
    <location>
        <begin position="450"/>
        <end position="496"/>
    </location>
</feature>
<evidence type="ECO:0000256" key="1">
    <source>
        <dbReference type="SAM" id="MobiDB-lite"/>
    </source>
</evidence>
<feature type="region of interest" description="Disordered" evidence="1">
    <location>
        <begin position="276"/>
        <end position="296"/>
    </location>
</feature>
<accession>A0A371E003</accession>
<feature type="compositionally biased region" description="Basic and acidic residues" evidence="1">
    <location>
        <begin position="458"/>
        <end position="468"/>
    </location>
</feature>
<dbReference type="EMBL" id="QJKJ01017815">
    <property type="protein sequence ID" value="RDX58120.1"/>
    <property type="molecule type" value="Genomic_DNA"/>
</dbReference>
<dbReference type="InterPro" id="IPR053234">
    <property type="entry name" value="RPM1_Interactor"/>
</dbReference>
<comment type="caution">
    <text evidence="2">The sequence shown here is derived from an EMBL/GenBank/DDBJ whole genome shotgun (WGS) entry which is preliminary data.</text>
</comment>
<organism evidence="2 3">
    <name type="scientific">Mucuna pruriens</name>
    <name type="common">Velvet bean</name>
    <name type="synonym">Dolichos pruriens</name>
    <dbReference type="NCBI Taxonomy" id="157652"/>
    <lineage>
        <taxon>Eukaryota</taxon>
        <taxon>Viridiplantae</taxon>
        <taxon>Streptophyta</taxon>
        <taxon>Embryophyta</taxon>
        <taxon>Tracheophyta</taxon>
        <taxon>Spermatophyta</taxon>
        <taxon>Magnoliopsida</taxon>
        <taxon>eudicotyledons</taxon>
        <taxon>Gunneridae</taxon>
        <taxon>Pentapetalae</taxon>
        <taxon>rosids</taxon>
        <taxon>fabids</taxon>
        <taxon>Fabales</taxon>
        <taxon>Fabaceae</taxon>
        <taxon>Papilionoideae</taxon>
        <taxon>50 kb inversion clade</taxon>
        <taxon>NPAAA clade</taxon>
        <taxon>indigoferoid/millettioid clade</taxon>
        <taxon>Phaseoleae</taxon>
        <taxon>Mucuna</taxon>
    </lineage>
</organism>